<name>A0A1J5R5W7_9ZZZZ</name>
<dbReference type="SUPFAM" id="SSF50341">
    <property type="entry name" value="CheW-like"/>
    <property type="match status" value="1"/>
</dbReference>
<dbReference type="SMART" id="SM00260">
    <property type="entry name" value="CheW"/>
    <property type="match status" value="1"/>
</dbReference>
<comment type="caution">
    <text evidence="2">The sequence shown here is derived from an EMBL/GenBank/DDBJ whole genome shotgun (WGS) entry which is preliminary data.</text>
</comment>
<reference evidence="2" key="1">
    <citation type="submission" date="2016-10" db="EMBL/GenBank/DDBJ databases">
        <title>Sequence of Gallionella enrichment culture.</title>
        <authorList>
            <person name="Poehlein A."/>
            <person name="Muehling M."/>
            <person name="Daniel R."/>
        </authorList>
    </citation>
    <scope>NUCLEOTIDE SEQUENCE</scope>
</reference>
<evidence type="ECO:0000259" key="1">
    <source>
        <dbReference type="PROSITE" id="PS50851"/>
    </source>
</evidence>
<dbReference type="InterPro" id="IPR039315">
    <property type="entry name" value="CheW"/>
</dbReference>
<dbReference type="Gene3D" id="2.30.30.40">
    <property type="entry name" value="SH3 Domains"/>
    <property type="match status" value="1"/>
</dbReference>
<dbReference type="PANTHER" id="PTHR22617">
    <property type="entry name" value="CHEMOTAXIS SENSOR HISTIDINE KINASE-RELATED"/>
    <property type="match status" value="1"/>
</dbReference>
<gene>
    <name evidence="2" type="primary">cheW_21</name>
    <name evidence="2" type="ORF">GALL_307150</name>
</gene>
<feature type="domain" description="CheW-like" evidence="1">
    <location>
        <begin position="2"/>
        <end position="140"/>
    </location>
</feature>
<dbReference type="Gene3D" id="2.40.50.180">
    <property type="entry name" value="CheA-289, Domain 4"/>
    <property type="match status" value="1"/>
</dbReference>
<dbReference type="GO" id="GO:0005829">
    <property type="term" value="C:cytosol"/>
    <property type="evidence" value="ECO:0007669"/>
    <property type="project" value="TreeGrafter"/>
</dbReference>
<dbReference type="GO" id="GO:0006935">
    <property type="term" value="P:chemotaxis"/>
    <property type="evidence" value="ECO:0007669"/>
    <property type="project" value="InterPro"/>
</dbReference>
<dbReference type="PROSITE" id="PS50851">
    <property type="entry name" value="CHEW"/>
    <property type="match status" value="1"/>
</dbReference>
<dbReference type="InterPro" id="IPR002545">
    <property type="entry name" value="CheW-lke_dom"/>
</dbReference>
<dbReference type="GO" id="GO:0007165">
    <property type="term" value="P:signal transduction"/>
    <property type="evidence" value="ECO:0007669"/>
    <property type="project" value="InterPro"/>
</dbReference>
<dbReference type="PANTHER" id="PTHR22617:SF23">
    <property type="entry name" value="CHEMOTAXIS PROTEIN CHEW"/>
    <property type="match status" value="1"/>
</dbReference>
<accession>A0A1J5R5W7</accession>
<dbReference type="EMBL" id="MLJW01000423">
    <property type="protein sequence ID" value="OIQ87420.1"/>
    <property type="molecule type" value="Genomic_DNA"/>
</dbReference>
<dbReference type="Pfam" id="PF01584">
    <property type="entry name" value="CheW"/>
    <property type="match status" value="1"/>
</dbReference>
<dbReference type="InterPro" id="IPR036061">
    <property type="entry name" value="CheW-like_dom_sf"/>
</dbReference>
<organism evidence="2">
    <name type="scientific">mine drainage metagenome</name>
    <dbReference type="NCBI Taxonomy" id="410659"/>
    <lineage>
        <taxon>unclassified sequences</taxon>
        <taxon>metagenomes</taxon>
        <taxon>ecological metagenomes</taxon>
    </lineage>
</organism>
<evidence type="ECO:0000313" key="2">
    <source>
        <dbReference type="EMBL" id="OIQ87420.1"/>
    </source>
</evidence>
<dbReference type="AlphaFoldDB" id="A0A1J5R5W7"/>
<proteinExistence type="predicted"/>
<sequence>MDNQFVVFTLGEQRYALRLSAVERIVRAVQIDPLPQAPEIVLGIVNIQGRIVPIINLRRRFHLPEREIALSDQFVIAHTSRRPVGLVVDAVTDVIECPEQGVASGDSILPDMEYVAGVVKLQDGMVFIHDLDSCLSLEEEATLKLALEVM</sequence>
<protein>
    <submittedName>
        <fullName evidence="2">Chemotaxis protein CheW</fullName>
    </submittedName>
</protein>